<dbReference type="InterPro" id="IPR018083">
    <property type="entry name" value="Sterol_reductase_CS"/>
</dbReference>
<dbReference type="Proteomes" id="UP000242886">
    <property type="component" value="Chromosome SDENCHOL"/>
</dbReference>
<protein>
    <recommendedName>
        <fullName evidence="18">Delta(14)-sterol reductase</fullName>
        <ecNumber evidence="3">1.3.1.70</ecNumber>
    </recommendedName>
    <alternativeName>
        <fullName evidence="15">C-14 sterol reductase</fullName>
    </alternativeName>
    <alternativeName>
        <fullName evidence="16">Sterol C14-reductase</fullName>
    </alternativeName>
</protein>
<keyword evidence="10" id="KW-0756">Sterol biosynthesis</keyword>
<dbReference type="EMBL" id="LT837803">
    <property type="protein sequence ID" value="SMB26766.1"/>
    <property type="molecule type" value="Genomic_DNA"/>
</dbReference>
<gene>
    <name evidence="20" type="primary">erg</name>
    <name evidence="20" type="ORF">SDENCHOL_20212</name>
</gene>
<feature type="transmembrane region" description="Helical" evidence="19">
    <location>
        <begin position="281"/>
        <end position="300"/>
    </location>
</feature>
<evidence type="ECO:0000256" key="3">
    <source>
        <dbReference type="ARBA" id="ARBA00012413"/>
    </source>
</evidence>
<evidence type="ECO:0000256" key="7">
    <source>
        <dbReference type="ARBA" id="ARBA00022955"/>
    </source>
</evidence>
<keyword evidence="9 20" id="KW-0560">Oxidoreductase</keyword>
<evidence type="ECO:0000256" key="17">
    <source>
        <dbReference type="ARBA" id="ARBA00060577"/>
    </source>
</evidence>
<evidence type="ECO:0000256" key="13">
    <source>
        <dbReference type="ARBA" id="ARBA00023166"/>
    </source>
</evidence>
<keyword evidence="7" id="KW-0752">Steroid biosynthesis</keyword>
<feature type="transmembrane region" description="Helical" evidence="19">
    <location>
        <begin position="100"/>
        <end position="121"/>
    </location>
</feature>
<keyword evidence="8 19" id="KW-1133">Transmembrane helix</keyword>
<keyword evidence="5 19" id="KW-0812">Transmembrane</keyword>
<dbReference type="Gene3D" id="1.20.120.1630">
    <property type="match status" value="1"/>
</dbReference>
<keyword evidence="11" id="KW-0443">Lipid metabolism</keyword>
<evidence type="ECO:0000256" key="12">
    <source>
        <dbReference type="ARBA" id="ARBA00023136"/>
    </source>
</evidence>
<keyword evidence="6" id="KW-0521">NADP</keyword>
<dbReference type="InterPro" id="IPR001171">
    <property type="entry name" value="ERG24_DHCR-like"/>
</dbReference>
<dbReference type="GO" id="GO:0016126">
    <property type="term" value="P:sterol biosynthetic process"/>
    <property type="evidence" value="ECO:0007669"/>
    <property type="project" value="UniProtKB-KW"/>
</dbReference>
<evidence type="ECO:0000313" key="21">
    <source>
        <dbReference type="Proteomes" id="UP000242886"/>
    </source>
</evidence>
<dbReference type="PROSITE" id="PS01018">
    <property type="entry name" value="STEROL_REDUCT_2"/>
    <property type="match status" value="1"/>
</dbReference>
<evidence type="ECO:0000256" key="4">
    <source>
        <dbReference type="ARBA" id="ARBA00022516"/>
    </source>
</evidence>
<feature type="transmembrane region" description="Helical" evidence="19">
    <location>
        <begin position="255"/>
        <end position="275"/>
    </location>
</feature>
<comment type="subcellular location">
    <subcellularLocation>
        <location evidence="1">Membrane</location>
        <topology evidence="1">Multi-pass membrane protein</topology>
    </subcellularLocation>
</comment>
<organism evidence="20 21">
    <name type="scientific">Sterolibacterium denitrificans</name>
    <dbReference type="NCBI Taxonomy" id="157592"/>
    <lineage>
        <taxon>Bacteria</taxon>
        <taxon>Pseudomonadati</taxon>
        <taxon>Pseudomonadota</taxon>
        <taxon>Betaproteobacteria</taxon>
        <taxon>Nitrosomonadales</taxon>
        <taxon>Sterolibacteriaceae</taxon>
        <taxon>Sterolibacterium</taxon>
    </lineage>
</organism>
<dbReference type="Pfam" id="PF01222">
    <property type="entry name" value="ERG4_ERG24"/>
    <property type="match status" value="1"/>
</dbReference>
<name>A0A7Z7HT68_9PROT</name>
<evidence type="ECO:0000256" key="11">
    <source>
        <dbReference type="ARBA" id="ARBA00023098"/>
    </source>
</evidence>
<evidence type="ECO:0000256" key="15">
    <source>
        <dbReference type="ARBA" id="ARBA00030165"/>
    </source>
</evidence>
<proteinExistence type="inferred from homology"/>
<dbReference type="RefSeq" id="WP_172955037.1">
    <property type="nucleotide sequence ID" value="NZ_LT837803.1"/>
</dbReference>
<dbReference type="EC" id="1.3.1.70" evidence="3"/>
<feature type="transmembrane region" description="Helical" evidence="19">
    <location>
        <begin position="367"/>
        <end position="385"/>
    </location>
</feature>
<evidence type="ECO:0000256" key="19">
    <source>
        <dbReference type="SAM" id="Phobius"/>
    </source>
</evidence>
<dbReference type="PANTHER" id="PTHR21257">
    <property type="entry name" value="DELTA(14)-STEROL REDUCTASE"/>
    <property type="match status" value="1"/>
</dbReference>
<evidence type="ECO:0000256" key="8">
    <source>
        <dbReference type="ARBA" id="ARBA00022989"/>
    </source>
</evidence>
<sequence>MTSSSVSPAMRRFNMVAFVIMLGALPMWVWYCQISVIHFNGAMTLPDAAFWSHIAPPTWEALGFYAGWLVLQASLYHFLPGKLEQGQPLEDGSRLVYTLNGLRSFLITIVLWTGLHYTGLLPGDYIYRHLPELLSTANVVVFALCFYVYFLGRRQATAEERKLNALEAFFLGAARNPRNGRFDWKFFCESRPGLSFFVVIALSCAMHQYQNFGTVTNAMLLSCFLIALYITDYYIFEDAILTTWDIVHEPFGWMLCWGSLIYVPFFYNLSAVWLARNPYVLPWWGVAGILATGLTGYLIFRQCNIQKHRFRQNPHTKIWGRAPEYIQTRRGSKLLTSGWWGVASHANYLGDLMIALSMGLVVGTNTIFGYGYFLAFVILLVHRDWRDDRHCAAKYGDDWVAYRKKVRWHILPGIY</sequence>
<keyword evidence="4" id="KW-0444">Lipid biosynthesis</keyword>
<accession>A0A7Z7HT68</accession>
<dbReference type="AlphaFoldDB" id="A0A7Z7HT68"/>
<reference evidence="20" key="1">
    <citation type="submission" date="2017-03" db="EMBL/GenBank/DDBJ databases">
        <authorList>
            <consortium name="AG Boll"/>
        </authorList>
    </citation>
    <scope>NUCLEOTIDE SEQUENCE [LARGE SCALE GENOMIC DNA]</scope>
    <source>
        <strain evidence="20">Chol</strain>
    </source>
</reference>
<evidence type="ECO:0000256" key="10">
    <source>
        <dbReference type="ARBA" id="ARBA00023011"/>
    </source>
</evidence>
<keyword evidence="12 19" id="KW-0472">Membrane</keyword>
<keyword evidence="13" id="KW-1207">Sterol metabolism</keyword>
<dbReference type="GO" id="GO:0050613">
    <property type="term" value="F:Delta14-sterol reductase activity"/>
    <property type="evidence" value="ECO:0007669"/>
    <property type="project" value="UniProtKB-EC"/>
</dbReference>
<evidence type="ECO:0000256" key="2">
    <source>
        <dbReference type="ARBA" id="ARBA00005402"/>
    </source>
</evidence>
<evidence type="ECO:0000256" key="18">
    <source>
        <dbReference type="ARBA" id="ARBA00069705"/>
    </source>
</evidence>
<dbReference type="GO" id="GO:0016020">
    <property type="term" value="C:membrane"/>
    <property type="evidence" value="ECO:0007669"/>
    <property type="project" value="UniProtKB-SubCell"/>
</dbReference>
<evidence type="ECO:0000256" key="5">
    <source>
        <dbReference type="ARBA" id="ARBA00022692"/>
    </source>
</evidence>
<evidence type="ECO:0000256" key="6">
    <source>
        <dbReference type="ARBA" id="ARBA00022857"/>
    </source>
</evidence>
<feature type="transmembrane region" description="Helical" evidence="19">
    <location>
        <begin position="12"/>
        <end position="31"/>
    </location>
</feature>
<evidence type="ECO:0000256" key="1">
    <source>
        <dbReference type="ARBA" id="ARBA00004141"/>
    </source>
</evidence>
<feature type="transmembrane region" description="Helical" evidence="19">
    <location>
        <begin position="215"/>
        <end position="235"/>
    </location>
</feature>
<evidence type="ECO:0000256" key="9">
    <source>
        <dbReference type="ARBA" id="ARBA00023002"/>
    </source>
</evidence>
<dbReference type="FunFam" id="1.20.120.1630:FF:000011">
    <property type="entry name" value="Delta(14)-sterol reductase"/>
    <property type="match status" value="1"/>
</dbReference>
<comment type="pathway">
    <text evidence="17">Steroid biosynthesis.</text>
</comment>
<evidence type="ECO:0000256" key="16">
    <source>
        <dbReference type="ARBA" id="ARBA00031227"/>
    </source>
</evidence>
<feature type="transmembrane region" description="Helical" evidence="19">
    <location>
        <begin position="133"/>
        <end position="152"/>
    </location>
</feature>
<evidence type="ECO:0000256" key="14">
    <source>
        <dbReference type="ARBA" id="ARBA00023221"/>
    </source>
</evidence>
<comment type="similarity">
    <text evidence="2">Belongs to the ERG4/ERG24 family.</text>
</comment>
<evidence type="ECO:0000313" key="20">
    <source>
        <dbReference type="EMBL" id="SMB26766.1"/>
    </source>
</evidence>
<keyword evidence="21" id="KW-1185">Reference proteome</keyword>
<keyword evidence="14" id="KW-0753">Steroid metabolism</keyword>